<dbReference type="AlphaFoldDB" id="A0A3N2CQ87"/>
<organism evidence="2 3">
    <name type="scientific">Nocardioides aurantiacus</name>
    <dbReference type="NCBI Taxonomy" id="86796"/>
    <lineage>
        <taxon>Bacteria</taxon>
        <taxon>Bacillati</taxon>
        <taxon>Actinomycetota</taxon>
        <taxon>Actinomycetes</taxon>
        <taxon>Propionibacteriales</taxon>
        <taxon>Nocardioidaceae</taxon>
        <taxon>Nocardioides</taxon>
    </lineage>
</organism>
<dbReference type="Proteomes" id="UP000281738">
    <property type="component" value="Unassembled WGS sequence"/>
</dbReference>
<feature type="transmembrane region" description="Helical" evidence="1">
    <location>
        <begin position="39"/>
        <end position="68"/>
    </location>
</feature>
<dbReference type="Pfam" id="PF06966">
    <property type="entry name" value="DUF1295"/>
    <property type="match status" value="1"/>
</dbReference>
<name>A0A3N2CQ87_9ACTN</name>
<evidence type="ECO:0000256" key="1">
    <source>
        <dbReference type="SAM" id="Phobius"/>
    </source>
</evidence>
<dbReference type="InterPro" id="IPR010721">
    <property type="entry name" value="UstE-like"/>
</dbReference>
<keyword evidence="1" id="KW-0472">Membrane</keyword>
<gene>
    <name evidence="2" type="ORF">EDD33_0520</name>
</gene>
<sequence length="257" mass="28494">MLTVILASFAAVAVLMAATAVVARRFDRVVVVDATWGLGFVVVALVCALLGDAPVRWLLLVMVGVWGLRLFRHTLTRLLASGEEDPRYAELLDGKPFSYAVTRVFLTQGVAMWFVSLPVQVAAVTETRWTWLVVVGVVVWLVGLVFETVGDAQLAAYRKQPKESRPKVMDQGLWRYTRHPNYFGDACVWWGIWLVGLGGGLVGLATVLSPAVMTYFLVFATGAKLLEKTMMQREGYPEYAERTSMFVPLPPRKQPVS</sequence>
<proteinExistence type="predicted"/>
<dbReference type="EMBL" id="RKHO01000001">
    <property type="protein sequence ID" value="ROR89691.1"/>
    <property type="molecule type" value="Genomic_DNA"/>
</dbReference>
<dbReference type="PROSITE" id="PS50244">
    <property type="entry name" value="S5A_REDUCTASE"/>
    <property type="match status" value="1"/>
</dbReference>
<feature type="transmembrane region" description="Helical" evidence="1">
    <location>
        <begin position="104"/>
        <end position="123"/>
    </location>
</feature>
<evidence type="ECO:0000313" key="2">
    <source>
        <dbReference type="EMBL" id="ROR89691.1"/>
    </source>
</evidence>
<accession>A0A3N2CQ87</accession>
<protein>
    <submittedName>
        <fullName evidence="2">Steroid 5-alpha reductase family enzyme</fullName>
    </submittedName>
</protein>
<dbReference type="PANTHER" id="PTHR32251:SF17">
    <property type="entry name" value="STEROID 5-ALPHA REDUCTASE C-TERMINAL DOMAIN-CONTAINING PROTEIN"/>
    <property type="match status" value="1"/>
</dbReference>
<comment type="caution">
    <text evidence="2">The sequence shown here is derived from an EMBL/GenBank/DDBJ whole genome shotgun (WGS) entry which is preliminary data.</text>
</comment>
<dbReference type="GO" id="GO:0016020">
    <property type="term" value="C:membrane"/>
    <property type="evidence" value="ECO:0007669"/>
    <property type="project" value="TreeGrafter"/>
</dbReference>
<feature type="transmembrane region" description="Helical" evidence="1">
    <location>
        <begin position="129"/>
        <end position="149"/>
    </location>
</feature>
<evidence type="ECO:0000313" key="3">
    <source>
        <dbReference type="Proteomes" id="UP000281738"/>
    </source>
</evidence>
<dbReference type="Gene3D" id="1.20.120.1630">
    <property type="match status" value="1"/>
</dbReference>
<dbReference type="PANTHER" id="PTHR32251">
    <property type="entry name" value="3-OXO-5-ALPHA-STEROID 4-DEHYDROGENASE"/>
    <property type="match status" value="1"/>
</dbReference>
<feature type="transmembrane region" description="Helical" evidence="1">
    <location>
        <begin position="207"/>
        <end position="226"/>
    </location>
</feature>
<reference evidence="2 3" key="1">
    <citation type="submission" date="2018-11" db="EMBL/GenBank/DDBJ databases">
        <title>Sequencing the genomes of 1000 actinobacteria strains.</title>
        <authorList>
            <person name="Klenk H.-P."/>
        </authorList>
    </citation>
    <scope>NUCLEOTIDE SEQUENCE [LARGE SCALE GENOMIC DNA]</scope>
    <source>
        <strain evidence="2 3">DSM 12652</strain>
    </source>
</reference>
<keyword evidence="1" id="KW-1133">Transmembrane helix</keyword>
<dbReference type="RefSeq" id="WP_246003326.1">
    <property type="nucleotide sequence ID" value="NZ_RKHO01000001.1"/>
</dbReference>
<keyword evidence="3" id="KW-1185">Reference proteome</keyword>
<keyword evidence="1" id="KW-0812">Transmembrane</keyword>